<dbReference type="GO" id="GO:0043169">
    <property type="term" value="F:cation binding"/>
    <property type="evidence" value="ECO:0007669"/>
    <property type="project" value="InterPro"/>
</dbReference>
<dbReference type="Gene3D" id="2.60.40.1180">
    <property type="entry name" value="Golgi alpha-mannosidase II"/>
    <property type="match status" value="1"/>
</dbReference>
<dbReference type="Pfam" id="PF02806">
    <property type="entry name" value="Alpha-amylase_C"/>
    <property type="match status" value="1"/>
</dbReference>
<feature type="signal peptide" evidence="2">
    <location>
        <begin position="1"/>
        <end position="24"/>
    </location>
</feature>
<dbReference type="Gene3D" id="3.20.20.80">
    <property type="entry name" value="Glycosidases"/>
    <property type="match status" value="1"/>
</dbReference>
<feature type="transmembrane region" description="Helical" evidence="1">
    <location>
        <begin position="285"/>
        <end position="303"/>
    </location>
</feature>
<dbReference type="FunFam" id="2.60.40.1180:FF:000003">
    <property type="entry name" value="1,4-alpha-glucan-branching enzyme, chloroplastic/amyloplastic"/>
    <property type="match status" value="1"/>
</dbReference>
<keyword evidence="1" id="KW-1133">Transmembrane helix</keyword>
<dbReference type="GO" id="GO:0005737">
    <property type="term" value="C:cytoplasm"/>
    <property type="evidence" value="ECO:0007669"/>
    <property type="project" value="TreeGrafter"/>
</dbReference>
<dbReference type="GO" id="GO:0003844">
    <property type="term" value="F:1,4-alpha-glucan branching enzyme activity"/>
    <property type="evidence" value="ECO:0007669"/>
    <property type="project" value="TreeGrafter"/>
</dbReference>
<keyword evidence="2" id="KW-0732">Signal</keyword>
<feature type="chain" id="PRO_5035424012" description="Alpha-amylase/branching enzyme C-terminal all beta domain-containing protein" evidence="2">
    <location>
        <begin position="25"/>
        <end position="708"/>
    </location>
</feature>
<dbReference type="AlphaFoldDB" id="A0A8L0DUL7"/>
<dbReference type="PANTHER" id="PTHR43651">
    <property type="entry name" value="1,4-ALPHA-GLUCAN-BRANCHING ENZYME"/>
    <property type="match status" value="1"/>
</dbReference>
<dbReference type="InterPro" id="IPR017853">
    <property type="entry name" value="GH"/>
</dbReference>
<dbReference type="Proteomes" id="UP000694395">
    <property type="component" value="Chromosome Y"/>
</dbReference>
<name>A0A8L0DUL7_ONCMY</name>
<dbReference type="SUPFAM" id="SSF51445">
    <property type="entry name" value="(Trans)glycosidases"/>
    <property type="match status" value="1"/>
</dbReference>
<reference evidence="4" key="1">
    <citation type="submission" date="2020-07" db="EMBL/GenBank/DDBJ databases">
        <title>A long reads based de novo assembly of the rainbow trout Arlee double haploid line genome.</title>
        <authorList>
            <person name="Gao G."/>
            <person name="Palti Y."/>
        </authorList>
    </citation>
    <scope>NUCLEOTIDE SEQUENCE [LARGE SCALE GENOMIC DNA]</scope>
</reference>
<evidence type="ECO:0000256" key="1">
    <source>
        <dbReference type="SAM" id="Phobius"/>
    </source>
</evidence>
<feature type="domain" description="Alpha-amylase/branching enzyme C-terminal all beta" evidence="3">
    <location>
        <begin position="606"/>
        <end position="700"/>
    </location>
</feature>
<evidence type="ECO:0000259" key="3">
    <source>
        <dbReference type="Pfam" id="PF02806"/>
    </source>
</evidence>
<dbReference type="GO" id="GO:0005978">
    <property type="term" value="P:glycogen biosynthetic process"/>
    <property type="evidence" value="ECO:0007669"/>
    <property type="project" value="TreeGrafter"/>
</dbReference>
<dbReference type="GeneTree" id="ENSGT00390000017040"/>
<protein>
    <recommendedName>
        <fullName evidence="3">Alpha-amylase/branching enzyme C-terminal all beta domain-containing protein</fullName>
    </recommendedName>
</protein>
<dbReference type="SUPFAM" id="SSF51011">
    <property type="entry name" value="Glycosyl hydrolase domain"/>
    <property type="match status" value="1"/>
</dbReference>
<accession>A0A8L0DUL7</accession>
<organism evidence="4 5">
    <name type="scientific">Oncorhynchus mykiss</name>
    <name type="common">Rainbow trout</name>
    <name type="synonym">Salmo gairdneri</name>
    <dbReference type="NCBI Taxonomy" id="8022"/>
    <lineage>
        <taxon>Eukaryota</taxon>
        <taxon>Metazoa</taxon>
        <taxon>Chordata</taxon>
        <taxon>Craniata</taxon>
        <taxon>Vertebrata</taxon>
        <taxon>Euteleostomi</taxon>
        <taxon>Actinopterygii</taxon>
        <taxon>Neopterygii</taxon>
        <taxon>Teleostei</taxon>
        <taxon>Protacanthopterygii</taxon>
        <taxon>Salmoniformes</taxon>
        <taxon>Salmonidae</taxon>
        <taxon>Salmoninae</taxon>
        <taxon>Oncorhynchus</taxon>
    </lineage>
</organism>
<evidence type="ECO:0000313" key="5">
    <source>
        <dbReference type="Proteomes" id="UP000694395"/>
    </source>
</evidence>
<sequence>TELSVLSLSVLSLSVLSLTSRSLSLSLSVLSFSFSVLSLSSRSLCPLSPSLLCPLSPSLCPLSPSVLFPPLCPLSPSLSSFLLSLCSLICSSSHSLCSLSVLSLSLSLALSSLSLSLSLSLHLCSLSLPLSSLPLSLSLCPLLFVLPLALSLSVLSLCPLSIFSVLSLSLLSLCPLSLSLSLYLYLYLCLCSLSLALCPLSLSPSVLFPSLSSLICSSSRSLPLCPLSLCPLPLLSLSVLSLSLSVLFPSSLSLSSFPLSLFSLSSLSVLSLFSLSVLFPSLSVLSLFSLCSLSLLSLCHLSLSLSSLSLFSLSSLSLSSFPLSLSSFPLSLSSPSSLSLSSFPLSLFSPSSLSLCPLSLSLSVLSTAMSFSGGYSEYFGMQVDEDSIIHLMLSNHILHTLYPDCITIAEDVSGMPGLCKPVKNGGLGFDYRLNMAVPDKWIQILKELKDEEWDMGNIVYTLTNRRKGEGSIGYSESHDQALVGDKSLAFWLMDKEMYTNMSSLIPMTPVIDRGIQLHKMIRLLTHALGGEGYLNFMGNEFGHPDWLDFPRKGNGESYQYARRQYNLLDPDNNLRYTQLYAFDRDMNLTEDKYGWLASQKVLMTTADEKDKVIVFERANVMFVFNFHPSNSYSDYRIAAGPNGKYRIKLDSDAEQYGGHGRLDTDTEFFTEQEPFKGVNDQWQPHSLKIYIPCRTALVLANEELDYCY</sequence>
<dbReference type="PANTHER" id="PTHR43651:SF3">
    <property type="entry name" value="1,4-ALPHA-GLUCAN-BRANCHING ENZYME"/>
    <property type="match status" value="1"/>
</dbReference>
<reference evidence="4" key="2">
    <citation type="submission" date="2025-08" db="UniProtKB">
        <authorList>
            <consortium name="Ensembl"/>
        </authorList>
    </citation>
    <scope>IDENTIFICATION</scope>
</reference>
<dbReference type="FunFam" id="3.20.20.80:FF:000338">
    <property type="entry name" value="1,4-alpha-glucan branching enzyme, putative"/>
    <property type="match status" value="1"/>
</dbReference>
<feature type="transmembrane region" description="Helical" evidence="1">
    <location>
        <begin position="259"/>
        <end position="279"/>
    </location>
</feature>
<proteinExistence type="predicted"/>
<dbReference type="InterPro" id="IPR006048">
    <property type="entry name" value="A-amylase/branching_C"/>
</dbReference>
<keyword evidence="5" id="KW-1185">Reference proteome</keyword>
<feature type="transmembrane region" description="Helical" evidence="1">
    <location>
        <begin position="183"/>
        <end position="206"/>
    </location>
</feature>
<keyword evidence="1" id="KW-0472">Membrane</keyword>
<evidence type="ECO:0000256" key="2">
    <source>
        <dbReference type="SAM" id="SignalP"/>
    </source>
</evidence>
<feature type="transmembrane region" description="Helical" evidence="1">
    <location>
        <begin position="143"/>
        <end position="171"/>
    </location>
</feature>
<dbReference type="InterPro" id="IPR013780">
    <property type="entry name" value="Glyco_hydro_b"/>
</dbReference>
<reference evidence="4" key="3">
    <citation type="submission" date="2025-09" db="UniProtKB">
        <authorList>
            <consortium name="Ensembl"/>
        </authorList>
    </citation>
    <scope>IDENTIFICATION</scope>
</reference>
<dbReference type="Ensembl" id="ENSOMYT00000130722.1">
    <property type="protein sequence ID" value="ENSOMYP00000139967.1"/>
    <property type="gene ID" value="ENSOMYG00000062856.1"/>
</dbReference>
<keyword evidence="1" id="KW-0812">Transmembrane</keyword>
<evidence type="ECO:0000313" key="4">
    <source>
        <dbReference type="Ensembl" id="ENSOMYP00000139967.1"/>
    </source>
</evidence>